<dbReference type="GO" id="GO:0090729">
    <property type="term" value="F:toxin activity"/>
    <property type="evidence" value="ECO:0007669"/>
    <property type="project" value="UniProtKB-KW"/>
</dbReference>
<dbReference type="InterPro" id="IPR050556">
    <property type="entry name" value="Type_II_TA_system_RNase"/>
</dbReference>
<evidence type="ECO:0000313" key="10">
    <source>
        <dbReference type="EMBL" id="SUA43840.1"/>
    </source>
</evidence>
<proteinExistence type="inferred from homology"/>
<evidence type="ECO:0000256" key="5">
    <source>
        <dbReference type="ARBA" id="ARBA00022801"/>
    </source>
</evidence>
<keyword evidence="5 8" id="KW-0378">Hydrolase</keyword>
<dbReference type="GO" id="GO:0004519">
    <property type="term" value="F:endonuclease activity"/>
    <property type="evidence" value="ECO:0007669"/>
    <property type="project" value="UniProtKB-KW"/>
</dbReference>
<dbReference type="Pfam" id="PF01850">
    <property type="entry name" value="PIN"/>
    <property type="match status" value="1"/>
</dbReference>
<sequence>MLRYMLDTNICIYTIKNNPAAVREKFQQHQHHMCISSIVLTELLYGAEKSSNPAKSLALIEGMAARLEVLNFDETAAAHAAEIRADLARKGTPIGHYDVLIAGHARSRGLILVSNNLREFERVAGLRLENWAV</sequence>
<evidence type="ECO:0000256" key="8">
    <source>
        <dbReference type="HAMAP-Rule" id="MF_00265"/>
    </source>
</evidence>
<dbReference type="Gene3D" id="3.40.50.1010">
    <property type="entry name" value="5'-nuclease"/>
    <property type="match status" value="1"/>
</dbReference>
<dbReference type="NCBIfam" id="NF010285">
    <property type="entry name" value="PRK13725.1"/>
    <property type="match status" value="1"/>
</dbReference>
<dbReference type="PANTHER" id="PTHR33653">
    <property type="entry name" value="RIBONUCLEASE VAPC2"/>
    <property type="match status" value="1"/>
</dbReference>
<dbReference type="GO" id="GO:0004540">
    <property type="term" value="F:RNA nuclease activity"/>
    <property type="evidence" value="ECO:0007669"/>
    <property type="project" value="InterPro"/>
</dbReference>
<name>A0A378WR50_9NEIS</name>
<organism evidence="10 11">
    <name type="scientific">Neisseria zoodegmatis</name>
    <dbReference type="NCBI Taxonomy" id="326523"/>
    <lineage>
        <taxon>Bacteria</taxon>
        <taxon>Pseudomonadati</taxon>
        <taxon>Pseudomonadota</taxon>
        <taxon>Betaproteobacteria</taxon>
        <taxon>Neisseriales</taxon>
        <taxon>Neisseriaceae</taxon>
        <taxon>Neisseria</taxon>
    </lineage>
</organism>
<keyword evidence="6 8" id="KW-0460">Magnesium</keyword>
<evidence type="ECO:0000256" key="4">
    <source>
        <dbReference type="ARBA" id="ARBA00022723"/>
    </source>
</evidence>
<dbReference type="RefSeq" id="WP_115134051.1">
    <property type="nucleotide sequence ID" value="NZ_UGRS01000002.1"/>
</dbReference>
<dbReference type="Proteomes" id="UP000254055">
    <property type="component" value="Unassembled WGS sequence"/>
</dbReference>
<keyword evidence="2 8" id="KW-1277">Toxin-antitoxin system</keyword>
<evidence type="ECO:0000313" key="11">
    <source>
        <dbReference type="Proteomes" id="UP000254055"/>
    </source>
</evidence>
<dbReference type="InterPro" id="IPR022907">
    <property type="entry name" value="VapC_family"/>
</dbReference>
<evidence type="ECO:0000256" key="3">
    <source>
        <dbReference type="ARBA" id="ARBA00022722"/>
    </source>
</evidence>
<dbReference type="InterPro" id="IPR002716">
    <property type="entry name" value="PIN_dom"/>
</dbReference>
<comment type="cofactor">
    <cofactor evidence="1 8">
        <name>Mg(2+)</name>
        <dbReference type="ChEBI" id="CHEBI:18420"/>
    </cofactor>
</comment>
<comment type="function">
    <text evidence="8">Toxic component of a toxin-antitoxin (TA) system. An RNase.</text>
</comment>
<feature type="binding site" evidence="8">
    <location>
        <position position="98"/>
    </location>
    <ligand>
        <name>Mg(2+)</name>
        <dbReference type="ChEBI" id="CHEBI:18420"/>
    </ligand>
</feature>
<dbReference type="InterPro" id="IPR029060">
    <property type="entry name" value="PIN-like_dom_sf"/>
</dbReference>
<evidence type="ECO:0000256" key="1">
    <source>
        <dbReference type="ARBA" id="ARBA00001946"/>
    </source>
</evidence>
<keyword evidence="4 8" id="KW-0479">Metal-binding</keyword>
<dbReference type="CDD" id="cd18745">
    <property type="entry name" value="PIN_VapC4-5_FitB-like"/>
    <property type="match status" value="1"/>
</dbReference>
<reference evidence="10 11" key="1">
    <citation type="submission" date="2018-06" db="EMBL/GenBank/DDBJ databases">
        <authorList>
            <consortium name="Pathogen Informatics"/>
            <person name="Doyle S."/>
        </authorList>
    </citation>
    <scope>NUCLEOTIDE SEQUENCE [LARGE SCALE GENOMIC DNA]</scope>
    <source>
        <strain evidence="10 11">NCTC12229</strain>
    </source>
</reference>
<dbReference type="AlphaFoldDB" id="A0A378WR50"/>
<protein>
    <recommendedName>
        <fullName evidence="8">Ribonuclease VapC</fullName>
        <shortName evidence="8">RNase VapC</shortName>
        <ecNumber evidence="8">3.1.-.-</ecNumber>
    </recommendedName>
    <alternativeName>
        <fullName evidence="8">Toxin VapC</fullName>
    </alternativeName>
</protein>
<accession>A0A378WR50</accession>
<keyword evidence="8" id="KW-0800">Toxin</keyword>
<evidence type="ECO:0000256" key="2">
    <source>
        <dbReference type="ARBA" id="ARBA00022649"/>
    </source>
</evidence>
<feature type="domain" description="PIN" evidence="9">
    <location>
        <begin position="4"/>
        <end position="125"/>
    </location>
</feature>
<keyword evidence="10" id="KW-0255">Endonuclease</keyword>
<dbReference type="EMBL" id="UGRS01000002">
    <property type="protein sequence ID" value="SUA43840.1"/>
    <property type="molecule type" value="Genomic_DNA"/>
</dbReference>
<feature type="binding site" evidence="8">
    <location>
        <position position="7"/>
    </location>
    <ligand>
        <name>Mg(2+)</name>
        <dbReference type="ChEBI" id="CHEBI:18420"/>
    </ligand>
</feature>
<dbReference type="HAMAP" id="MF_00265">
    <property type="entry name" value="VapC_Nob1"/>
    <property type="match status" value="1"/>
</dbReference>
<evidence type="ECO:0000256" key="7">
    <source>
        <dbReference type="ARBA" id="ARBA00038093"/>
    </source>
</evidence>
<comment type="similarity">
    <text evidence="7 8">Belongs to the PINc/VapC protein family.</text>
</comment>
<dbReference type="GO" id="GO:0016787">
    <property type="term" value="F:hydrolase activity"/>
    <property type="evidence" value="ECO:0007669"/>
    <property type="project" value="UniProtKB-KW"/>
</dbReference>
<evidence type="ECO:0000256" key="6">
    <source>
        <dbReference type="ARBA" id="ARBA00022842"/>
    </source>
</evidence>
<dbReference type="PANTHER" id="PTHR33653:SF1">
    <property type="entry name" value="RIBONUCLEASE VAPC2"/>
    <property type="match status" value="1"/>
</dbReference>
<keyword evidence="3 8" id="KW-0540">Nuclease</keyword>
<dbReference type="OrthoDB" id="9796690at2"/>
<gene>
    <name evidence="8 10" type="primary">vapC</name>
    <name evidence="10" type="ORF">NCTC12229_01316</name>
</gene>
<dbReference type="EC" id="3.1.-.-" evidence="8"/>
<evidence type="ECO:0000259" key="9">
    <source>
        <dbReference type="Pfam" id="PF01850"/>
    </source>
</evidence>
<dbReference type="GO" id="GO:0000287">
    <property type="term" value="F:magnesium ion binding"/>
    <property type="evidence" value="ECO:0007669"/>
    <property type="project" value="UniProtKB-UniRule"/>
</dbReference>
<dbReference type="SUPFAM" id="SSF88723">
    <property type="entry name" value="PIN domain-like"/>
    <property type="match status" value="1"/>
</dbReference>